<keyword evidence="9" id="KW-0472">Membrane</keyword>
<comment type="similarity">
    <text evidence="2">Belongs to the glycosyltransferase 31 family.</text>
</comment>
<evidence type="ECO:0000256" key="9">
    <source>
        <dbReference type="ARBA" id="ARBA00023136"/>
    </source>
</evidence>
<evidence type="ECO:0000256" key="3">
    <source>
        <dbReference type="ARBA" id="ARBA00022676"/>
    </source>
</evidence>
<keyword evidence="7" id="KW-1133">Transmembrane helix</keyword>
<evidence type="ECO:0000256" key="7">
    <source>
        <dbReference type="ARBA" id="ARBA00022989"/>
    </source>
</evidence>
<keyword evidence="11" id="KW-1185">Reference proteome</keyword>
<proteinExistence type="inferred from homology"/>
<evidence type="ECO:0000256" key="6">
    <source>
        <dbReference type="ARBA" id="ARBA00022968"/>
    </source>
</evidence>
<dbReference type="GO" id="GO:0000139">
    <property type="term" value="C:Golgi membrane"/>
    <property type="evidence" value="ECO:0007669"/>
    <property type="project" value="UniProtKB-SubCell"/>
</dbReference>
<name>A0ABD2IG53_9BILA</name>
<keyword evidence="3" id="KW-0328">Glycosyltransferase</keyword>
<evidence type="ECO:0000313" key="10">
    <source>
        <dbReference type="EMBL" id="KAL3076510.1"/>
    </source>
</evidence>
<evidence type="ECO:0000256" key="8">
    <source>
        <dbReference type="ARBA" id="ARBA00023034"/>
    </source>
</evidence>
<dbReference type="EMBL" id="JBICBT010001252">
    <property type="protein sequence ID" value="KAL3076510.1"/>
    <property type="molecule type" value="Genomic_DNA"/>
</dbReference>
<dbReference type="GO" id="GO:0016757">
    <property type="term" value="F:glycosyltransferase activity"/>
    <property type="evidence" value="ECO:0007669"/>
    <property type="project" value="UniProtKB-KW"/>
</dbReference>
<gene>
    <name evidence="10" type="ORF">niasHT_030905</name>
</gene>
<evidence type="ECO:0000256" key="2">
    <source>
        <dbReference type="ARBA" id="ARBA00008661"/>
    </source>
</evidence>
<organism evidence="10 11">
    <name type="scientific">Heterodera trifolii</name>
    <dbReference type="NCBI Taxonomy" id="157864"/>
    <lineage>
        <taxon>Eukaryota</taxon>
        <taxon>Metazoa</taxon>
        <taxon>Ecdysozoa</taxon>
        <taxon>Nematoda</taxon>
        <taxon>Chromadorea</taxon>
        <taxon>Rhabditida</taxon>
        <taxon>Tylenchina</taxon>
        <taxon>Tylenchomorpha</taxon>
        <taxon>Tylenchoidea</taxon>
        <taxon>Heteroderidae</taxon>
        <taxon>Heteroderinae</taxon>
        <taxon>Heterodera</taxon>
    </lineage>
</organism>
<evidence type="ECO:0000256" key="5">
    <source>
        <dbReference type="ARBA" id="ARBA00022692"/>
    </source>
</evidence>
<evidence type="ECO:0000313" key="11">
    <source>
        <dbReference type="Proteomes" id="UP001620626"/>
    </source>
</evidence>
<reference evidence="10 11" key="1">
    <citation type="submission" date="2024-10" db="EMBL/GenBank/DDBJ databases">
        <authorList>
            <person name="Kim D."/>
        </authorList>
    </citation>
    <scope>NUCLEOTIDE SEQUENCE [LARGE SCALE GENOMIC DNA]</scope>
    <source>
        <strain evidence="10">BH-2024</strain>
    </source>
</reference>
<dbReference type="Proteomes" id="UP001620626">
    <property type="component" value="Unassembled WGS sequence"/>
</dbReference>
<accession>A0ABD2IG53</accession>
<dbReference type="InterPro" id="IPR002659">
    <property type="entry name" value="Glyco_trans_31"/>
</dbReference>
<sequence>MGWRFDTSPFRSRLFKWRVSLDEFPFAAFPPYIAAGAVLLTGQTIAEFYAAIPHVRLFRLDDVFTGILSHLLAITPQHNANFAFYRQSFAAASLALASSETTITLIAVHDYSPEEMRETYEKAMKQQNQQKLQLF</sequence>
<evidence type="ECO:0000256" key="4">
    <source>
        <dbReference type="ARBA" id="ARBA00022679"/>
    </source>
</evidence>
<dbReference type="Pfam" id="PF01762">
    <property type="entry name" value="Galactosyl_T"/>
    <property type="match status" value="1"/>
</dbReference>
<evidence type="ECO:0008006" key="12">
    <source>
        <dbReference type="Google" id="ProtNLM"/>
    </source>
</evidence>
<keyword evidence="5" id="KW-0812">Transmembrane</keyword>
<evidence type="ECO:0000256" key="1">
    <source>
        <dbReference type="ARBA" id="ARBA00004323"/>
    </source>
</evidence>
<dbReference type="AlphaFoldDB" id="A0ABD2IG53"/>
<keyword evidence="8" id="KW-0333">Golgi apparatus</keyword>
<protein>
    <recommendedName>
        <fullName evidence="12">Hexosyltransferase</fullName>
    </recommendedName>
</protein>
<keyword evidence="4" id="KW-0808">Transferase</keyword>
<comment type="subcellular location">
    <subcellularLocation>
        <location evidence="1">Golgi apparatus membrane</location>
        <topology evidence="1">Single-pass type II membrane protein</topology>
    </subcellularLocation>
</comment>
<comment type="caution">
    <text evidence="10">The sequence shown here is derived from an EMBL/GenBank/DDBJ whole genome shotgun (WGS) entry which is preliminary data.</text>
</comment>
<keyword evidence="6" id="KW-0735">Signal-anchor</keyword>